<proteinExistence type="predicted"/>
<name>A0A9W4XTB6_9PLEO</name>
<feature type="compositionally biased region" description="Low complexity" evidence="1">
    <location>
        <begin position="52"/>
        <end position="73"/>
    </location>
</feature>
<accession>A0A9W4XTB6</accession>
<feature type="compositionally biased region" description="Basic and acidic residues" evidence="1">
    <location>
        <begin position="112"/>
        <end position="128"/>
    </location>
</feature>
<reference evidence="3" key="1">
    <citation type="submission" date="2023-01" db="EMBL/GenBank/DDBJ databases">
        <authorList>
            <person name="Van Ghelder C."/>
            <person name="Rancurel C."/>
        </authorList>
    </citation>
    <scope>NUCLEOTIDE SEQUENCE</scope>
    <source>
        <strain evidence="3">CNCM I-4278</strain>
    </source>
</reference>
<feature type="region of interest" description="Disordered" evidence="1">
    <location>
        <begin position="1"/>
        <end position="144"/>
    </location>
</feature>
<feature type="compositionally biased region" description="Basic and acidic residues" evidence="1">
    <location>
        <begin position="10"/>
        <end position="23"/>
    </location>
</feature>
<feature type="region of interest" description="Disordered" evidence="1">
    <location>
        <begin position="252"/>
        <end position="298"/>
    </location>
</feature>
<dbReference type="PANTHER" id="PTHR39601:SF2">
    <property type="entry name" value="CHORIOGENIN HMINOR"/>
    <property type="match status" value="1"/>
</dbReference>
<evidence type="ECO:0000259" key="2">
    <source>
        <dbReference type="Pfam" id="PF26013"/>
    </source>
</evidence>
<feature type="region of interest" description="Disordered" evidence="1">
    <location>
        <begin position="780"/>
        <end position="815"/>
    </location>
</feature>
<organism evidence="3 4">
    <name type="scientific">Periconia digitata</name>
    <dbReference type="NCBI Taxonomy" id="1303443"/>
    <lineage>
        <taxon>Eukaryota</taxon>
        <taxon>Fungi</taxon>
        <taxon>Dikarya</taxon>
        <taxon>Ascomycota</taxon>
        <taxon>Pezizomycotina</taxon>
        <taxon>Dothideomycetes</taxon>
        <taxon>Pleosporomycetidae</taxon>
        <taxon>Pleosporales</taxon>
        <taxon>Massarineae</taxon>
        <taxon>Periconiaceae</taxon>
        <taxon>Periconia</taxon>
    </lineage>
</organism>
<feature type="compositionally biased region" description="Low complexity" evidence="1">
    <location>
        <begin position="1170"/>
        <end position="1181"/>
    </location>
</feature>
<protein>
    <recommendedName>
        <fullName evidence="2">DUF8004 domain-containing protein</fullName>
    </recommendedName>
</protein>
<feature type="compositionally biased region" description="Low complexity" evidence="1">
    <location>
        <begin position="96"/>
        <end position="106"/>
    </location>
</feature>
<dbReference type="InterPro" id="IPR058317">
    <property type="entry name" value="DUF8004"/>
</dbReference>
<feature type="region of interest" description="Disordered" evidence="1">
    <location>
        <begin position="827"/>
        <end position="889"/>
    </location>
</feature>
<feature type="region of interest" description="Disordered" evidence="1">
    <location>
        <begin position="1117"/>
        <end position="1146"/>
    </location>
</feature>
<dbReference type="PANTHER" id="PTHR39601">
    <property type="entry name" value="CHORIOGENIN HMINOR"/>
    <property type="match status" value="1"/>
</dbReference>
<feature type="compositionally biased region" description="Gly residues" evidence="1">
    <location>
        <begin position="1206"/>
        <end position="1220"/>
    </location>
</feature>
<evidence type="ECO:0000256" key="1">
    <source>
        <dbReference type="SAM" id="MobiDB-lite"/>
    </source>
</evidence>
<dbReference type="OrthoDB" id="5302380at2759"/>
<dbReference type="Pfam" id="PF26013">
    <property type="entry name" value="DUF8004"/>
    <property type="match status" value="1"/>
</dbReference>
<feature type="domain" description="DUF8004" evidence="2">
    <location>
        <begin position="405"/>
        <end position="499"/>
    </location>
</feature>
<feature type="compositionally biased region" description="Low complexity" evidence="1">
    <location>
        <begin position="276"/>
        <end position="290"/>
    </location>
</feature>
<feature type="compositionally biased region" description="Low complexity" evidence="1">
    <location>
        <begin position="1122"/>
        <end position="1146"/>
    </location>
</feature>
<dbReference type="AlphaFoldDB" id="A0A9W4XTB6"/>
<feature type="compositionally biased region" description="Pro residues" evidence="1">
    <location>
        <begin position="967"/>
        <end position="993"/>
    </location>
</feature>
<feature type="compositionally biased region" description="Basic and acidic residues" evidence="1">
    <location>
        <begin position="930"/>
        <end position="939"/>
    </location>
</feature>
<feature type="compositionally biased region" description="Low complexity" evidence="1">
    <location>
        <begin position="871"/>
        <end position="889"/>
    </location>
</feature>
<feature type="compositionally biased region" description="Gly residues" evidence="1">
    <location>
        <begin position="1182"/>
        <end position="1197"/>
    </location>
</feature>
<dbReference type="EMBL" id="CAOQHR010000007">
    <property type="protein sequence ID" value="CAI6336861.1"/>
    <property type="molecule type" value="Genomic_DNA"/>
</dbReference>
<sequence>MSARGARSRKAVEKNIEKQEKKAAVKQKAPVQTIRKPGDAFGSNIHPSRQITVSSDVSRATSSRTSSTNGSNARPLFVSASSQDSHDYRRNGRPPTSTSGSTSVSDGGSGKGNDKNKYTAKGNKETKAPRGRGGGVPLKKPAEPLQPPLLRAETSLAFTPTNQKTWMNFRIWDGSVQGVKPYGGFDFDEHMQTGTVLIYFKEEQVNEDRPVPQLRAEYEILENSGSTWINNALLYGRLEDADMDDEEWMYEARRQSSLSPQSVSPNFPRPSGQRMLAPTSPSGLSSPPSLHIDQQYWGVPGNGTASRAQYYSESNASDGQSSQRASQIQPTHELWFTAPEGLKTPHAQRMHFVAVRNFLAILHGKPLVGADMFDMLTTLQAEIQVMYDLDHDTHTRTSSSERSVQMIINYIIKYQLDDVRQSIKQAMCLLAWAEQDNVRWKQGYLECFVHLTGVMVPQLEEVPEFKRLSLVTRRNLGIAAKQLQLRIMEAEEKLGPFDFDDIWFDPAKSGNHAVFQSYQTFKQFLINYYTGTYGNWPPMQGKSWLNRKIALDLQNDFGALYDYLVNRDVVWDSREERPGKKWQMANPKSEDFRADRPDLSVTDMIVTYDSKHGYLHIPHPYALLPRDIPQTKSKPAPVQKKGLFGMKKAKPEATKDPKAHLQLSIIYSDATNIEKLDDSFKGSPLIDAFETFELSNPLRPNTTPREARLGCWLLLYPILQYLSTLSVDSLTLKHATGVRYFLNADLKRLPEWVTTGQALVESIEDAQRRSWCWNRSWSPEKGHVKSGQPAELDGEGVDRAQEFGSGGGEMQRSVDGVYTHPQMPMQMQSLSPIHGGHAGNMDGGSFDPTARRDSRPQVLNPSAFHQPPPSTQQQQQQQQQLPQYSSTSTIQNDIQRIGEKIDSFSLSQPQPHHQQQRYYNSSRAPNPTLEKLKTTHEDFPYPPQHQALSRMDSSYRLTASDYASPTSVPPSPSEQYPSPPPPFSSTPSSPPQNPSSEDQTRARDETEDSETAPPTPRLPSRNPLRPPSISYMSSPRGGVYDRFNEIAPTSHPPPSLTSSTPTPHNDTAKFDNPPRFPPRHTSRFGPGSPHGAFGVGAADFMDPFPLPSAYHPFHAHTHHALSSDPRSTPHTSTTSTSSSSSTAPQSLINSASLGNLAGSFVPGALLGRARSVRSNSSSTSSAGGGGGGGGRRAGSGGSYYEVWIEGGPGSGAGGGGKRRK</sequence>
<evidence type="ECO:0000313" key="3">
    <source>
        <dbReference type="EMBL" id="CAI6336861.1"/>
    </source>
</evidence>
<gene>
    <name evidence="3" type="ORF">PDIGIT_LOCUS9967</name>
</gene>
<comment type="caution">
    <text evidence="3">The sequence shown here is derived from an EMBL/GenBank/DDBJ whole genome shotgun (WGS) entry which is preliminary data.</text>
</comment>
<feature type="compositionally biased region" description="Polar residues" evidence="1">
    <location>
        <begin position="255"/>
        <end position="265"/>
    </location>
</feature>
<evidence type="ECO:0000313" key="4">
    <source>
        <dbReference type="Proteomes" id="UP001152607"/>
    </source>
</evidence>
<feature type="region of interest" description="Disordered" evidence="1">
    <location>
        <begin position="1170"/>
        <end position="1220"/>
    </location>
</feature>
<dbReference type="Proteomes" id="UP001152607">
    <property type="component" value="Unassembled WGS sequence"/>
</dbReference>
<keyword evidence="4" id="KW-1185">Reference proteome</keyword>
<feature type="region of interest" description="Disordered" evidence="1">
    <location>
        <begin position="905"/>
        <end position="1101"/>
    </location>
</feature>
<feature type="compositionally biased region" description="Polar residues" evidence="1">
    <location>
        <begin position="951"/>
        <end position="966"/>
    </location>
</feature>